<dbReference type="CDD" id="cd17546">
    <property type="entry name" value="REC_hyHK_CKI1_RcsC-like"/>
    <property type="match status" value="1"/>
</dbReference>
<keyword evidence="5" id="KW-0418">Kinase</keyword>
<dbReference type="SUPFAM" id="SSF47384">
    <property type="entry name" value="Homodimeric domain of signal transducing histidine kinase"/>
    <property type="match status" value="1"/>
</dbReference>
<dbReference type="InterPro" id="IPR036097">
    <property type="entry name" value="HisK_dim/P_sf"/>
</dbReference>
<proteinExistence type="predicted"/>
<evidence type="ECO:0000313" key="10">
    <source>
        <dbReference type="EMBL" id="MVN89722.1"/>
    </source>
</evidence>
<dbReference type="InterPro" id="IPR036890">
    <property type="entry name" value="HATPase_C_sf"/>
</dbReference>
<dbReference type="Gene3D" id="1.25.40.10">
    <property type="entry name" value="Tetratricopeptide repeat domain"/>
    <property type="match status" value="1"/>
</dbReference>
<evidence type="ECO:0000256" key="4">
    <source>
        <dbReference type="ARBA" id="ARBA00022679"/>
    </source>
</evidence>
<dbReference type="Gene3D" id="3.30.565.10">
    <property type="entry name" value="Histidine kinase-like ATPase, C-terminal domain"/>
    <property type="match status" value="1"/>
</dbReference>
<dbReference type="Gene3D" id="1.10.287.130">
    <property type="match status" value="1"/>
</dbReference>
<comment type="caution">
    <text evidence="10">The sequence shown here is derived from an EMBL/GenBank/DDBJ whole genome shotgun (WGS) entry which is preliminary data.</text>
</comment>
<dbReference type="InterPro" id="IPR011006">
    <property type="entry name" value="CheY-like_superfamily"/>
</dbReference>
<evidence type="ECO:0000256" key="1">
    <source>
        <dbReference type="ARBA" id="ARBA00000085"/>
    </source>
</evidence>
<dbReference type="SUPFAM" id="SSF52172">
    <property type="entry name" value="CheY-like"/>
    <property type="match status" value="1"/>
</dbReference>
<feature type="repeat" description="TPR" evidence="7">
    <location>
        <begin position="250"/>
        <end position="283"/>
    </location>
</feature>
<dbReference type="InterPro" id="IPR011990">
    <property type="entry name" value="TPR-like_helical_dom_sf"/>
</dbReference>
<feature type="modified residue" description="4-aspartylphosphate" evidence="6">
    <location>
        <position position="665"/>
    </location>
</feature>
<dbReference type="FunFam" id="3.30.565.10:FF:000010">
    <property type="entry name" value="Sensor histidine kinase RcsC"/>
    <property type="match status" value="1"/>
</dbReference>
<dbReference type="InterPro" id="IPR003594">
    <property type="entry name" value="HATPase_dom"/>
</dbReference>
<dbReference type="Proteomes" id="UP000434850">
    <property type="component" value="Unassembled WGS sequence"/>
</dbReference>
<accession>A0A6I4I3L0</accession>
<dbReference type="OrthoDB" id="4457677at2"/>
<reference evidence="10 11" key="1">
    <citation type="submission" date="2019-12" db="EMBL/GenBank/DDBJ databases">
        <title>Mucilaginibacter sp. HME9299 genome sequencing and assembly.</title>
        <authorList>
            <person name="Kang H."/>
            <person name="Kim H."/>
            <person name="Joh K."/>
        </authorList>
    </citation>
    <scope>NUCLEOTIDE SEQUENCE [LARGE SCALE GENOMIC DNA]</scope>
    <source>
        <strain evidence="10 11">HME9299</strain>
    </source>
</reference>
<dbReference type="PANTHER" id="PTHR43047:SF64">
    <property type="entry name" value="HISTIDINE KINASE CONTAINING CHEY-HOMOLOGOUS RECEIVER DOMAIN AND PAS DOMAIN-RELATED"/>
    <property type="match status" value="1"/>
</dbReference>
<dbReference type="InterPro" id="IPR005467">
    <property type="entry name" value="His_kinase_dom"/>
</dbReference>
<evidence type="ECO:0000313" key="11">
    <source>
        <dbReference type="Proteomes" id="UP000434850"/>
    </source>
</evidence>
<dbReference type="RefSeq" id="WP_157539518.1">
    <property type="nucleotide sequence ID" value="NZ_WQLA01000001.1"/>
</dbReference>
<dbReference type="PROSITE" id="PS50005">
    <property type="entry name" value="TPR"/>
    <property type="match status" value="1"/>
</dbReference>
<organism evidence="10 11">
    <name type="scientific">Mucilaginibacter aquatilis</name>
    <dbReference type="NCBI Taxonomy" id="1517760"/>
    <lineage>
        <taxon>Bacteria</taxon>
        <taxon>Pseudomonadati</taxon>
        <taxon>Bacteroidota</taxon>
        <taxon>Sphingobacteriia</taxon>
        <taxon>Sphingobacteriales</taxon>
        <taxon>Sphingobacteriaceae</taxon>
        <taxon>Mucilaginibacter</taxon>
    </lineage>
</organism>
<dbReference type="InterPro" id="IPR004358">
    <property type="entry name" value="Sig_transdc_His_kin-like_C"/>
</dbReference>
<dbReference type="InterPro" id="IPR019734">
    <property type="entry name" value="TPR_rpt"/>
</dbReference>
<dbReference type="PANTHER" id="PTHR43047">
    <property type="entry name" value="TWO-COMPONENT HISTIDINE PROTEIN KINASE"/>
    <property type="match status" value="1"/>
</dbReference>
<dbReference type="SMART" id="SM00387">
    <property type="entry name" value="HATPase_c"/>
    <property type="match status" value="1"/>
</dbReference>
<dbReference type="Gene3D" id="3.40.50.2300">
    <property type="match status" value="1"/>
</dbReference>
<dbReference type="CDD" id="cd00082">
    <property type="entry name" value="HisKA"/>
    <property type="match status" value="1"/>
</dbReference>
<dbReference type="SMART" id="SM00448">
    <property type="entry name" value="REC"/>
    <property type="match status" value="1"/>
</dbReference>
<evidence type="ECO:0000259" key="8">
    <source>
        <dbReference type="PROSITE" id="PS50109"/>
    </source>
</evidence>
<dbReference type="InterPro" id="IPR001789">
    <property type="entry name" value="Sig_transdc_resp-reg_receiver"/>
</dbReference>
<dbReference type="SMART" id="SM00028">
    <property type="entry name" value="TPR"/>
    <property type="match status" value="6"/>
</dbReference>
<gene>
    <name evidence="10" type="ORF">GO816_01145</name>
</gene>
<dbReference type="CDD" id="cd16922">
    <property type="entry name" value="HATPase_EvgS-ArcB-TorS-like"/>
    <property type="match status" value="1"/>
</dbReference>
<evidence type="ECO:0000256" key="7">
    <source>
        <dbReference type="PROSITE-ProRule" id="PRU00339"/>
    </source>
</evidence>
<dbReference type="InterPro" id="IPR003661">
    <property type="entry name" value="HisK_dim/P_dom"/>
</dbReference>
<feature type="domain" description="Histidine kinase" evidence="8">
    <location>
        <begin position="377"/>
        <end position="597"/>
    </location>
</feature>
<dbReference type="EC" id="2.7.13.3" evidence="2"/>
<evidence type="ECO:0000256" key="5">
    <source>
        <dbReference type="ARBA" id="ARBA00022777"/>
    </source>
</evidence>
<dbReference type="Pfam" id="PF02518">
    <property type="entry name" value="HATPase_c"/>
    <property type="match status" value="1"/>
</dbReference>
<keyword evidence="11" id="KW-1185">Reference proteome</keyword>
<comment type="catalytic activity">
    <reaction evidence="1">
        <text>ATP + protein L-histidine = ADP + protein N-phospho-L-histidine.</text>
        <dbReference type="EC" id="2.7.13.3"/>
    </reaction>
</comment>
<dbReference type="AlphaFoldDB" id="A0A6I4I3L0"/>
<dbReference type="PRINTS" id="PR00344">
    <property type="entry name" value="BCTRLSENSOR"/>
</dbReference>
<dbReference type="GO" id="GO:0000155">
    <property type="term" value="F:phosphorelay sensor kinase activity"/>
    <property type="evidence" value="ECO:0007669"/>
    <property type="project" value="InterPro"/>
</dbReference>
<evidence type="ECO:0000256" key="3">
    <source>
        <dbReference type="ARBA" id="ARBA00022553"/>
    </source>
</evidence>
<dbReference type="Pfam" id="PF00072">
    <property type="entry name" value="Response_reg"/>
    <property type="match status" value="1"/>
</dbReference>
<dbReference type="Pfam" id="PF13424">
    <property type="entry name" value="TPR_12"/>
    <property type="match status" value="2"/>
</dbReference>
<evidence type="ECO:0000259" key="9">
    <source>
        <dbReference type="PROSITE" id="PS50110"/>
    </source>
</evidence>
<name>A0A6I4I3L0_9SPHI</name>
<keyword evidence="7" id="KW-0802">TPR repeat</keyword>
<keyword evidence="4" id="KW-0808">Transferase</keyword>
<sequence>MSDRFMGSHDVMSLLHNAYSSRGHNLKQSIVVAGRALALSRKRDDKQLIGKSLNLLSLFYMIRGEYKRSLRMAKDAIKYFEQLDDERGIADAKYNIAGVYYKTDNYHLGLVNLMDSLRVYRKHNDYHNEARAQKSLGTIYEYFGDRKNAIRSYTGAIDAAKKVKDIDLIANAYNPLSGIYLKMDKVQLAMKIAGKSISIKTKSGDIRGLAFALYARAKVYAAQQNWSAAEIDFRKALDIHYQMGERLGLAMVYCKLGSLYTKTGQFERAKKLLDRALRFSTKYNIIYTSFKSSYQLYRIYKQEGDTQRSLEYLEQYLHQKETVINAQTQKVIENYELINRIESTEKQAQMDKERERITQNQQRAEEAASIKQNFLSTMSHEIRTPLNAVITISSLLAERVDDEDKQLLDSLKFAANNLLLIINDILDFTKLDTGKMQLEQRPSNLLKLLKNLSNTYDNMARSKGIETSLHVDDRIAEVYEFDEAKISQIINNLISNAIKFTDVGKVSVDLKLVNSTGEFDTIKFKVTDTGVGIPSEFFDEMFNSFTQPKSVTTRKQGGSGLGLAIVKKLVELHQSNIHFTSVVGKGSCFYFELRLKKAGIKKADRGKQLNRLQNKVALLADDNMINAMVARKLLSNWGVTAEHAINGVDAIEKAANKTFDFILMDIHMPEMNGFDATIHIRNNHNPNTHTPIFALTADVTAEHHQEYNTYFNGFLRKPIEIEKLYEALAGVS</sequence>
<keyword evidence="3 6" id="KW-0597">Phosphoprotein</keyword>
<dbReference type="PROSITE" id="PS50109">
    <property type="entry name" value="HIS_KIN"/>
    <property type="match status" value="1"/>
</dbReference>
<dbReference type="PROSITE" id="PS50110">
    <property type="entry name" value="RESPONSE_REGULATORY"/>
    <property type="match status" value="1"/>
</dbReference>
<evidence type="ECO:0000256" key="2">
    <source>
        <dbReference type="ARBA" id="ARBA00012438"/>
    </source>
</evidence>
<dbReference type="EMBL" id="WQLA01000001">
    <property type="protein sequence ID" value="MVN89722.1"/>
    <property type="molecule type" value="Genomic_DNA"/>
</dbReference>
<dbReference type="Pfam" id="PF00512">
    <property type="entry name" value="HisKA"/>
    <property type="match status" value="1"/>
</dbReference>
<dbReference type="SUPFAM" id="SSF55874">
    <property type="entry name" value="ATPase domain of HSP90 chaperone/DNA topoisomerase II/histidine kinase"/>
    <property type="match status" value="1"/>
</dbReference>
<evidence type="ECO:0000256" key="6">
    <source>
        <dbReference type="PROSITE-ProRule" id="PRU00169"/>
    </source>
</evidence>
<feature type="domain" description="Response regulatory" evidence="9">
    <location>
        <begin position="616"/>
        <end position="732"/>
    </location>
</feature>
<dbReference type="SMART" id="SM00388">
    <property type="entry name" value="HisKA"/>
    <property type="match status" value="1"/>
</dbReference>
<dbReference type="SUPFAM" id="SSF48452">
    <property type="entry name" value="TPR-like"/>
    <property type="match status" value="2"/>
</dbReference>
<protein>
    <recommendedName>
        <fullName evidence="2">histidine kinase</fullName>
        <ecNumber evidence="2">2.7.13.3</ecNumber>
    </recommendedName>
</protein>